<feature type="compositionally biased region" description="Polar residues" evidence="1">
    <location>
        <begin position="139"/>
        <end position="152"/>
    </location>
</feature>
<evidence type="ECO:0000256" key="1">
    <source>
        <dbReference type="SAM" id="MobiDB-lite"/>
    </source>
</evidence>
<feature type="region of interest" description="Disordered" evidence="1">
    <location>
        <begin position="139"/>
        <end position="175"/>
    </location>
</feature>
<protein>
    <recommendedName>
        <fullName evidence="2">Initiation factor 2 associated domain-containing protein</fullName>
    </recommendedName>
</protein>
<dbReference type="AlphaFoldDB" id="A0A383F6V8"/>
<sequence>MTDNEPQSADQQEGEPLGLNRPGRLELKKTVESGQVRQSFSHGRTKTVQVEKKKKRTFQRSQTGSMTEVVQSKADESLLEGMKGITKSGSEEEPLVRHLTVEEKAARARAVEGALKAEHETKDEVDPGFAQEQVLTDLSTETFGETSGNPAPSTEEPMLVDEAVPSGKAGAFVET</sequence>
<dbReference type="Pfam" id="PF08364">
    <property type="entry name" value="IF2_assoc"/>
    <property type="match status" value="1"/>
</dbReference>
<feature type="domain" description="Initiation factor 2 associated" evidence="2">
    <location>
        <begin position="22"/>
        <end position="58"/>
    </location>
</feature>
<gene>
    <name evidence="3" type="ORF">METZ01_LOCUS516959</name>
</gene>
<evidence type="ECO:0000313" key="3">
    <source>
        <dbReference type="EMBL" id="SVE64105.1"/>
    </source>
</evidence>
<feature type="region of interest" description="Disordered" evidence="1">
    <location>
        <begin position="1"/>
        <end position="75"/>
    </location>
</feature>
<feature type="compositionally biased region" description="Polar residues" evidence="1">
    <location>
        <begin position="32"/>
        <end position="48"/>
    </location>
</feature>
<feature type="non-terminal residue" evidence="3">
    <location>
        <position position="175"/>
    </location>
</feature>
<dbReference type="InterPro" id="IPR013575">
    <property type="entry name" value="IF2_assoc_dom_bac"/>
</dbReference>
<name>A0A383F6V8_9ZZZZ</name>
<proteinExistence type="predicted"/>
<dbReference type="EMBL" id="UINC01231530">
    <property type="protein sequence ID" value="SVE64105.1"/>
    <property type="molecule type" value="Genomic_DNA"/>
</dbReference>
<organism evidence="3">
    <name type="scientific">marine metagenome</name>
    <dbReference type="NCBI Taxonomy" id="408172"/>
    <lineage>
        <taxon>unclassified sequences</taxon>
        <taxon>metagenomes</taxon>
        <taxon>ecological metagenomes</taxon>
    </lineage>
</organism>
<evidence type="ECO:0000259" key="2">
    <source>
        <dbReference type="Pfam" id="PF08364"/>
    </source>
</evidence>
<feature type="compositionally biased region" description="Polar residues" evidence="1">
    <location>
        <begin position="1"/>
        <end position="11"/>
    </location>
</feature>
<reference evidence="3" key="1">
    <citation type="submission" date="2018-05" db="EMBL/GenBank/DDBJ databases">
        <authorList>
            <person name="Lanie J.A."/>
            <person name="Ng W.-L."/>
            <person name="Kazmierczak K.M."/>
            <person name="Andrzejewski T.M."/>
            <person name="Davidsen T.M."/>
            <person name="Wayne K.J."/>
            <person name="Tettelin H."/>
            <person name="Glass J.I."/>
            <person name="Rusch D."/>
            <person name="Podicherti R."/>
            <person name="Tsui H.-C.T."/>
            <person name="Winkler M.E."/>
        </authorList>
    </citation>
    <scope>NUCLEOTIDE SEQUENCE</scope>
</reference>
<accession>A0A383F6V8</accession>
<feature type="compositionally biased region" description="Polar residues" evidence="1">
    <location>
        <begin position="59"/>
        <end position="70"/>
    </location>
</feature>